<keyword evidence="5" id="KW-0317">Glutathione biosynthesis</keyword>
<dbReference type="EMBL" id="SOZD01000004">
    <property type="protein sequence ID" value="TFF21676.1"/>
    <property type="molecule type" value="Genomic_DNA"/>
</dbReference>
<name>A0A4Y8RGY0_9HYPH</name>
<protein>
    <recommendedName>
        <fullName evidence="10">Glutamate--cysteine ligase</fullName>
        <ecNumber evidence="10">6.3.2.2</ecNumber>
    </recommendedName>
</protein>
<dbReference type="GO" id="GO:0004357">
    <property type="term" value="F:glutamate-cysteine ligase activity"/>
    <property type="evidence" value="ECO:0007669"/>
    <property type="project" value="UniProtKB-UniRule"/>
</dbReference>
<evidence type="ECO:0000256" key="1">
    <source>
        <dbReference type="ARBA" id="ARBA00005006"/>
    </source>
</evidence>
<dbReference type="PANTHER" id="PTHR34378">
    <property type="entry name" value="GLUTAMATE--CYSTEINE LIGASE, CHLOROPLASTIC"/>
    <property type="match status" value="1"/>
</dbReference>
<keyword evidence="7 10" id="KW-0067">ATP-binding</keyword>
<evidence type="ECO:0000256" key="10">
    <source>
        <dbReference type="PIRNR" id="PIRNR017901"/>
    </source>
</evidence>
<organism evidence="12 13">
    <name type="scientific">Jiella endophytica</name>
    <dbReference type="NCBI Taxonomy" id="2558362"/>
    <lineage>
        <taxon>Bacteria</taxon>
        <taxon>Pseudomonadati</taxon>
        <taxon>Pseudomonadota</taxon>
        <taxon>Alphaproteobacteria</taxon>
        <taxon>Hyphomicrobiales</taxon>
        <taxon>Aurantimonadaceae</taxon>
        <taxon>Jiella</taxon>
    </lineage>
</organism>
<dbReference type="PIRSF" id="PIRSF017901">
    <property type="entry name" value="GCL"/>
    <property type="match status" value="1"/>
</dbReference>
<dbReference type="InterPro" id="IPR011556">
    <property type="entry name" value="Glut_cys_lig_pln_type"/>
</dbReference>
<dbReference type="EC" id="6.3.2.2" evidence="10"/>
<dbReference type="GO" id="GO:0005524">
    <property type="term" value="F:ATP binding"/>
    <property type="evidence" value="ECO:0007669"/>
    <property type="project" value="UniProtKB-UniRule"/>
</dbReference>
<dbReference type="GO" id="GO:0006750">
    <property type="term" value="P:glutathione biosynthetic process"/>
    <property type="evidence" value="ECO:0007669"/>
    <property type="project" value="UniProtKB-UniRule"/>
</dbReference>
<evidence type="ECO:0000256" key="3">
    <source>
        <dbReference type="ARBA" id="ARBA00011153"/>
    </source>
</evidence>
<accession>A0A4Y8RGY0</accession>
<gene>
    <name evidence="12" type="ORF">E3C22_13365</name>
</gene>
<comment type="caution">
    <text evidence="12">The sequence shown here is derived from an EMBL/GenBank/DDBJ whole genome shotgun (WGS) entry which is preliminary data.</text>
</comment>
<comment type="subunit">
    <text evidence="3">Homodimer or monomer when oxidized or reduced, respectively.</text>
</comment>
<evidence type="ECO:0000256" key="5">
    <source>
        <dbReference type="ARBA" id="ARBA00022684"/>
    </source>
</evidence>
<comment type="similarity">
    <text evidence="10">Belongs to the glutamate--cysteine ligase type 2 family. EgtA subfamily.</text>
</comment>
<evidence type="ECO:0000256" key="8">
    <source>
        <dbReference type="ARBA" id="ARBA00022946"/>
    </source>
</evidence>
<comment type="similarity">
    <text evidence="2">Belongs to the carboxylate-amine ligase family. Glutamate--cysteine ligase type 2 subfamily.</text>
</comment>
<evidence type="ECO:0000256" key="4">
    <source>
        <dbReference type="ARBA" id="ARBA00022598"/>
    </source>
</evidence>
<evidence type="ECO:0000256" key="11">
    <source>
        <dbReference type="PIRSR" id="PIRSR017901-50"/>
    </source>
</evidence>
<dbReference type="NCBIfam" id="TIGR01436">
    <property type="entry name" value="glu_cys_lig_pln"/>
    <property type="match status" value="1"/>
</dbReference>
<proteinExistence type="inferred from homology"/>
<keyword evidence="4 10" id="KW-0436">Ligase</keyword>
<dbReference type="InterPro" id="IPR014746">
    <property type="entry name" value="Gln_synth/guanido_kin_cat_dom"/>
</dbReference>
<comment type="function">
    <text evidence="10">Catalyzes the synthesis of gamma-glutamylcysteine (gamma-GC).</text>
</comment>
<comment type="catalytic activity">
    <reaction evidence="10">
        <text>L-cysteine + L-glutamate + ATP = gamma-L-glutamyl-L-cysteine + ADP + phosphate + H(+)</text>
        <dbReference type="Rhea" id="RHEA:13285"/>
        <dbReference type="ChEBI" id="CHEBI:15378"/>
        <dbReference type="ChEBI" id="CHEBI:29985"/>
        <dbReference type="ChEBI" id="CHEBI:30616"/>
        <dbReference type="ChEBI" id="CHEBI:35235"/>
        <dbReference type="ChEBI" id="CHEBI:43474"/>
        <dbReference type="ChEBI" id="CHEBI:58173"/>
        <dbReference type="ChEBI" id="CHEBI:456216"/>
        <dbReference type="EC" id="6.3.2.2"/>
    </reaction>
</comment>
<evidence type="ECO:0000313" key="12">
    <source>
        <dbReference type="EMBL" id="TFF21676.1"/>
    </source>
</evidence>
<dbReference type="SUPFAM" id="SSF55931">
    <property type="entry name" value="Glutamine synthetase/guanido kinase"/>
    <property type="match status" value="1"/>
</dbReference>
<dbReference type="Gene3D" id="3.30.590.20">
    <property type="match status" value="1"/>
</dbReference>
<dbReference type="AlphaFoldDB" id="A0A4Y8RGY0"/>
<sequence>MARDTTDLTPISTMDDLIGHLKDGEKPAADFRIGTEHEKFGYYLEDLSPVPYEGERGIRAILEGMQSLSGWEPIVDDGRIIGLFGSSGQGAISLEPGGQFELSGAPLETIHATCRESNAHLAEVRAVAKELGIGFLGIGSSPLWTLAETPIMPKSRYDIMRRYMKKVGTRGLDMMLRTATIQVNLDFSDEADMRRKMRVGMKLQPVASALFAHSPFTEGKPNGLVSWRSEVWHDVDNQRSGLLPFVFEEDFTYRHYVEWALDVPMYFVTRGGRYHDATDVTFRQFMDGALKGKVEDPEPQMGDWVNHLSTLFPDVRLKRFIEMRGADGGPWRRICALPAYWVGLLYDDATLREVDEMTADWSFEEVSAMRRDVPREGFRTRFRDATVLDLSRKTLEMARKGLKARGRLNDEGNDESFFLAPLEEVVARGTTSAEELVRLYEEQWERSMPRLFKHLSY</sequence>
<evidence type="ECO:0000256" key="6">
    <source>
        <dbReference type="ARBA" id="ARBA00022741"/>
    </source>
</evidence>
<comment type="pathway">
    <text evidence="1">Sulfur metabolism; glutathione biosynthesis; glutathione from L-cysteine and L-glutamate: step 1/2.</text>
</comment>
<keyword evidence="8" id="KW-0809">Transit peptide</keyword>
<evidence type="ECO:0000256" key="2">
    <source>
        <dbReference type="ARBA" id="ARBA00010253"/>
    </source>
</evidence>
<evidence type="ECO:0000313" key="13">
    <source>
        <dbReference type="Proteomes" id="UP000298179"/>
    </source>
</evidence>
<keyword evidence="13" id="KW-1185">Reference proteome</keyword>
<keyword evidence="9 11" id="KW-1015">Disulfide bond</keyword>
<reference evidence="12 13" key="1">
    <citation type="submission" date="2019-03" db="EMBL/GenBank/DDBJ databases">
        <title>Jiella endophytica sp. nov., a novel endophytic bacterium isolated from root of Ficus microcarpa Linn. f.</title>
        <authorList>
            <person name="Tuo L."/>
        </authorList>
    </citation>
    <scope>NUCLEOTIDE SEQUENCE [LARGE SCALE GENOMIC DNA]</scope>
    <source>
        <strain evidence="12 13">CBS5Q-3</strain>
    </source>
</reference>
<dbReference type="Proteomes" id="UP000298179">
    <property type="component" value="Unassembled WGS sequence"/>
</dbReference>
<evidence type="ECO:0000256" key="7">
    <source>
        <dbReference type="ARBA" id="ARBA00022840"/>
    </source>
</evidence>
<evidence type="ECO:0000256" key="9">
    <source>
        <dbReference type="ARBA" id="ARBA00023157"/>
    </source>
</evidence>
<keyword evidence="6 10" id="KW-0547">Nucleotide-binding</keyword>
<feature type="disulfide bond" evidence="11">
    <location>
        <begin position="114"/>
        <end position="335"/>
    </location>
</feature>
<dbReference type="OrthoDB" id="9780152at2"/>
<dbReference type="PANTHER" id="PTHR34378:SF1">
    <property type="entry name" value="GLUTAMATE--CYSTEINE LIGASE, CHLOROPLASTIC"/>
    <property type="match status" value="1"/>
</dbReference>
<dbReference type="InterPro" id="IPR035434">
    <property type="entry name" value="GCL_bact_plant"/>
</dbReference>
<dbReference type="RefSeq" id="WP_134762559.1">
    <property type="nucleotide sequence ID" value="NZ_SOZD01000004.1"/>
</dbReference>
<dbReference type="Pfam" id="PF04107">
    <property type="entry name" value="GCS2"/>
    <property type="match status" value="1"/>
</dbReference>
<dbReference type="InterPro" id="IPR006336">
    <property type="entry name" value="GCS2"/>
</dbReference>